<evidence type="ECO:0000256" key="1">
    <source>
        <dbReference type="ARBA" id="ARBA00007996"/>
    </source>
</evidence>
<evidence type="ECO:0000256" key="3">
    <source>
        <dbReference type="ARBA" id="ARBA00022679"/>
    </source>
</evidence>
<dbReference type="Proteomes" id="UP000247409">
    <property type="component" value="Unassembled WGS sequence"/>
</dbReference>
<dbReference type="GO" id="GO:0008170">
    <property type="term" value="F:N-methyltransferase activity"/>
    <property type="evidence" value="ECO:0007669"/>
    <property type="project" value="TreeGrafter"/>
</dbReference>
<dbReference type="EMBL" id="NBIV01000044">
    <property type="protein sequence ID" value="PXF46138.1"/>
    <property type="molecule type" value="Genomic_DNA"/>
</dbReference>
<gene>
    <name evidence="5" type="ORF">BWQ96_04144</name>
</gene>
<name>A0A2V3IVG8_9FLOR</name>
<evidence type="ECO:0000313" key="5">
    <source>
        <dbReference type="EMBL" id="PXF46138.1"/>
    </source>
</evidence>
<dbReference type="PANTHER" id="PTHR10867">
    <property type="entry name" value="NNMT/PNMT/TEMT FAMILY MEMBER"/>
    <property type="match status" value="1"/>
</dbReference>
<dbReference type="InterPro" id="IPR000940">
    <property type="entry name" value="NNMT_TEMT_trans"/>
</dbReference>
<reference evidence="5 6" key="1">
    <citation type="journal article" date="2018" name="Mol. Biol. Evol.">
        <title>Analysis of the draft genome of the red seaweed Gracilariopsis chorda provides insights into genome size evolution in Rhodophyta.</title>
        <authorList>
            <person name="Lee J."/>
            <person name="Yang E.C."/>
            <person name="Graf L."/>
            <person name="Yang J.H."/>
            <person name="Qiu H."/>
            <person name="Zel Zion U."/>
            <person name="Chan C.X."/>
            <person name="Stephens T.G."/>
            <person name="Weber A.P.M."/>
            <person name="Boo G.H."/>
            <person name="Boo S.M."/>
            <person name="Kim K.M."/>
            <person name="Shin Y."/>
            <person name="Jung M."/>
            <person name="Lee S.J."/>
            <person name="Yim H.S."/>
            <person name="Lee J.H."/>
            <person name="Bhattacharya D."/>
            <person name="Yoon H.S."/>
        </authorList>
    </citation>
    <scope>NUCLEOTIDE SEQUENCE [LARGE SCALE GENOMIC DNA]</scope>
    <source>
        <strain evidence="5 6">SKKU-2015</strain>
        <tissue evidence="5">Whole body</tissue>
    </source>
</reference>
<dbReference type="InterPro" id="IPR029063">
    <property type="entry name" value="SAM-dependent_MTases_sf"/>
</dbReference>
<organism evidence="5 6">
    <name type="scientific">Gracilariopsis chorda</name>
    <dbReference type="NCBI Taxonomy" id="448386"/>
    <lineage>
        <taxon>Eukaryota</taxon>
        <taxon>Rhodophyta</taxon>
        <taxon>Florideophyceae</taxon>
        <taxon>Rhodymeniophycidae</taxon>
        <taxon>Gracilariales</taxon>
        <taxon>Gracilariaceae</taxon>
        <taxon>Gracilariopsis</taxon>
    </lineage>
</organism>
<keyword evidence="6" id="KW-1185">Reference proteome</keyword>
<dbReference type="PANTHER" id="PTHR10867:SF17">
    <property type="entry name" value="NICOTINAMIDE N-METHYLTRANSFERASE"/>
    <property type="match status" value="1"/>
</dbReference>
<dbReference type="SUPFAM" id="SSF53335">
    <property type="entry name" value="S-adenosyl-L-methionine-dependent methyltransferases"/>
    <property type="match status" value="1"/>
</dbReference>
<comment type="caution">
    <text evidence="5">The sequence shown here is derived from an EMBL/GenBank/DDBJ whole genome shotgun (WGS) entry which is preliminary data.</text>
</comment>
<dbReference type="PROSITE" id="PS51681">
    <property type="entry name" value="SAM_MT_NNMT_PNMT_TEMT"/>
    <property type="match status" value="1"/>
</dbReference>
<comment type="similarity">
    <text evidence="1">Belongs to the class I-like SAM-binding methyltransferase superfamily. NNMT/PNMT/TEMT family.</text>
</comment>
<keyword evidence="3 5" id="KW-0808">Transferase</keyword>
<dbReference type="Gene3D" id="3.40.50.150">
    <property type="entry name" value="Vaccinia Virus protein VP39"/>
    <property type="match status" value="1"/>
</dbReference>
<dbReference type="GO" id="GO:0032259">
    <property type="term" value="P:methylation"/>
    <property type="evidence" value="ECO:0007669"/>
    <property type="project" value="UniProtKB-KW"/>
</dbReference>
<dbReference type="OrthoDB" id="5945614at2759"/>
<proteinExistence type="inferred from homology"/>
<evidence type="ECO:0000256" key="4">
    <source>
        <dbReference type="ARBA" id="ARBA00022691"/>
    </source>
</evidence>
<protein>
    <submittedName>
        <fullName evidence="5">Nicotinamide N-methyltransferase</fullName>
    </submittedName>
</protein>
<sequence>MSSSAADYVSFDNSSYLNKSYSHPKAQVANFPPAMRAFLMEHIHNFYRQYGKHFAADSTLLEFGGGPVLAYIISAVPFVSSIVFSDYCADGRTAVQQWKERASQAHDWTPFFEYVVRELEGDESGDAATVRARQLREKLSRVIACDALKAEPLGSGYDKAFNVISISFCFESACRSHSQVVTALKGLARLLRPGGLLRINGVFGGTYYKVNGREFFNLTQTKESLRESLAEGGFVCKELELFHLEVALSNADYKGVYHAVAELI</sequence>
<dbReference type="STRING" id="448386.A0A2V3IVG8"/>
<keyword evidence="2 5" id="KW-0489">Methyltransferase</keyword>
<keyword evidence="4" id="KW-0949">S-adenosyl-L-methionine</keyword>
<dbReference type="AlphaFoldDB" id="A0A2V3IVG8"/>
<evidence type="ECO:0000313" key="6">
    <source>
        <dbReference type="Proteomes" id="UP000247409"/>
    </source>
</evidence>
<accession>A0A2V3IVG8</accession>
<dbReference type="Pfam" id="PF01234">
    <property type="entry name" value="NNMT_PNMT_TEMT"/>
    <property type="match status" value="1"/>
</dbReference>
<dbReference type="GO" id="GO:0005829">
    <property type="term" value="C:cytosol"/>
    <property type="evidence" value="ECO:0007669"/>
    <property type="project" value="TreeGrafter"/>
</dbReference>
<evidence type="ECO:0000256" key="2">
    <source>
        <dbReference type="ARBA" id="ARBA00022603"/>
    </source>
</evidence>